<dbReference type="AlphaFoldDB" id="A0A4R3TBF3"/>
<evidence type="ECO:0000256" key="18">
    <source>
        <dbReference type="ARBA" id="ARBA00023065"/>
    </source>
</evidence>
<feature type="transmembrane region" description="Helical" evidence="23">
    <location>
        <begin position="824"/>
        <end position="846"/>
    </location>
</feature>
<sequence>MKKTYQIGGMSCSACASAVERILKRMDGVTSAQVNLVLEEVVVEGEDLPAFADMQKAVEKGGYQLLEKSDAQMQTWTVKGMSCAACSASVERILKRFDEVEDASVNLIMNNVTITYHEKNFKAWKEALEKAGFILEEENEEEQVVLDIEGMSCAACSASIERVLRKKDGVLQADVNLVMNQAEVRYDKKRIKLSEILEAIQKAGFKGHLHVEKTIEKEKRSYEKLHVYGTLVLAFFLLYIGMSHMLGSIELPLPNIISYKTHPFNFAGIQFVLATIILISGHHFFTRGIKALLHKAPNMDTLVAIGTGSAYLYSLVSLMQIYQGNVHAVHALYFEGAGVVVALVQFGKHLESISKKKSTGAIQALLQLRPQTATLWREGKEILIQIEEVSVGDTLVVKPGEHMAVDGILLEGSANVDESMLTGESMPVKKTVGDKLQQGTIDLDGRILMRCSATQEDTTLAKIIHMVEEAQGKKAPIARIADRISLFFVPTVMSIAIVAAIIWYMVTQDFAFALTIFVSVLVIACPCALGLATPTAIMVGTGKAAQLGIFIKSGEALETASTIDTIVFDKTGTLTIGKPVVTDVATQQDEHKVLTFAAMLEQGSKHPLATAILTKAEELQLSYETLSHVKTHNGLGLSTEMDDGRLLVGSRKFMQGMQIATAVYEAQEQTYLQSGKTVVWVARNEEVQGIIAIADKIKPEVKAVVKQLQDAHIDVYMLTGDNEITAQAIASSAGITHVIAQVLPDEKGKEVERLQKAGHTLAMVGDGINDAVALTQSEVGIAIGSGSDVAVESADIVLMKDSIEDVATAIRLSKAVIRNIKQNLFWAFFYNSIGIPIAAGILYPFFGILLSPVFAGAAMAFSSVSVVSNALRLRNFK</sequence>
<evidence type="ECO:0000256" key="2">
    <source>
        <dbReference type="ARBA" id="ARBA00006024"/>
    </source>
</evidence>
<dbReference type="InterPro" id="IPR023214">
    <property type="entry name" value="HAD_sf"/>
</dbReference>
<gene>
    <name evidence="25" type="ORF">EDD61_11055</name>
</gene>
<dbReference type="Gene3D" id="3.40.50.1000">
    <property type="entry name" value="HAD superfamily/HAD-like"/>
    <property type="match status" value="1"/>
</dbReference>
<dbReference type="FunFam" id="2.70.150.10:FF:000020">
    <property type="entry name" value="Copper-exporting P-type ATPase A"/>
    <property type="match status" value="1"/>
</dbReference>
<evidence type="ECO:0000256" key="11">
    <source>
        <dbReference type="ARBA" id="ARBA00022741"/>
    </source>
</evidence>
<keyword evidence="16 23" id="KW-1133">Transmembrane helix</keyword>
<dbReference type="InterPro" id="IPR008250">
    <property type="entry name" value="ATPase_P-typ_transduc_dom_A_sf"/>
</dbReference>
<keyword evidence="8 23" id="KW-0812">Transmembrane</keyword>
<keyword evidence="15" id="KW-1278">Translocase</keyword>
<feature type="transmembrane region" description="Helical" evidence="23">
    <location>
        <begin position="484"/>
        <end position="504"/>
    </location>
</feature>
<feature type="transmembrane region" description="Helical" evidence="23">
    <location>
        <begin position="302"/>
        <end position="322"/>
    </location>
</feature>
<keyword evidence="19 23" id="KW-0472">Membrane</keyword>
<keyword evidence="6 23" id="KW-1003">Cell membrane</keyword>
<keyword evidence="12" id="KW-0187">Copper transport</keyword>
<evidence type="ECO:0000256" key="5">
    <source>
        <dbReference type="ARBA" id="ARBA00022448"/>
    </source>
</evidence>
<dbReference type="SUPFAM" id="SSF56784">
    <property type="entry name" value="HAD-like"/>
    <property type="match status" value="1"/>
</dbReference>
<dbReference type="RefSeq" id="WP_132224841.1">
    <property type="nucleotide sequence ID" value="NZ_JANKBG010000010.1"/>
</dbReference>
<dbReference type="NCBIfam" id="TIGR00003">
    <property type="entry name" value="copper ion binding protein"/>
    <property type="match status" value="2"/>
</dbReference>
<evidence type="ECO:0000256" key="21">
    <source>
        <dbReference type="ARBA" id="ARBA00033239"/>
    </source>
</evidence>
<dbReference type="Pfam" id="PF00702">
    <property type="entry name" value="Hydrolase"/>
    <property type="match status" value="1"/>
</dbReference>
<dbReference type="GO" id="GO:0005524">
    <property type="term" value="F:ATP binding"/>
    <property type="evidence" value="ECO:0007669"/>
    <property type="project" value="UniProtKB-UniRule"/>
</dbReference>
<dbReference type="GO" id="GO:0016887">
    <property type="term" value="F:ATP hydrolysis activity"/>
    <property type="evidence" value="ECO:0007669"/>
    <property type="project" value="InterPro"/>
</dbReference>
<dbReference type="PROSITE" id="PS50846">
    <property type="entry name" value="HMA_2"/>
    <property type="match status" value="3"/>
</dbReference>
<dbReference type="GO" id="GO:0140581">
    <property type="term" value="F:P-type monovalent copper transporter activity"/>
    <property type="evidence" value="ECO:0007669"/>
    <property type="project" value="UniProtKB-EC"/>
</dbReference>
<dbReference type="NCBIfam" id="TIGR01525">
    <property type="entry name" value="ATPase-IB_hvy"/>
    <property type="match status" value="1"/>
</dbReference>
<evidence type="ECO:0000256" key="17">
    <source>
        <dbReference type="ARBA" id="ARBA00023008"/>
    </source>
</evidence>
<evidence type="ECO:0000256" key="20">
    <source>
        <dbReference type="ARBA" id="ARBA00029719"/>
    </source>
</evidence>
<proteinExistence type="inferred from homology"/>
<dbReference type="InterPro" id="IPR023299">
    <property type="entry name" value="ATPase_P-typ_cyto_dom_N"/>
</dbReference>
<feature type="transmembrane region" description="Helical" evidence="23">
    <location>
        <begin position="510"/>
        <end position="533"/>
    </location>
</feature>
<dbReference type="Gene3D" id="2.70.150.10">
    <property type="entry name" value="Calcium-transporting ATPase, cytoplasmic transduction domain A"/>
    <property type="match status" value="1"/>
</dbReference>
<dbReference type="Gene3D" id="3.30.70.100">
    <property type="match status" value="3"/>
</dbReference>
<organism evidence="25 26">
    <name type="scientific">Longicatena caecimuris</name>
    <dbReference type="NCBI Taxonomy" id="1796635"/>
    <lineage>
        <taxon>Bacteria</taxon>
        <taxon>Bacillati</taxon>
        <taxon>Bacillota</taxon>
        <taxon>Erysipelotrichia</taxon>
        <taxon>Erysipelotrichales</taxon>
        <taxon>Erysipelotrichaceae</taxon>
        <taxon>Longicatena</taxon>
    </lineage>
</organism>
<dbReference type="SFLD" id="SFLDG00002">
    <property type="entry name" value="C1.7:_P-type_atpase_like"/>
    <property type="match status" value="1"/>
</dbReference>
<dbReference type="InterPro" id="IPR023298">
    <property type="entry name" value="ATPase_P-typ_TM_dom_sf"/>
</dbReference>
<evidence type="ECO:0000256" key="14">
    <source>
        <dbReference type="ARBA" id="ARBA00022842"/>
    </source>
</evidence>
<evidence type="ECO:0000256" key="3">
    <source>
        <dbReference type="ARBA" id="ARBA00012517"/>
    </source>
</evidence>
<keyword evidence="13 23" id="KW-0067">ATP-binding</keyword>
<evidence type="ECO:0000256" key="9">
    <source>
        <dbReference type="ARBA" id="ARBA00022723"/>
    </source>
</evidence>
<comment type="subcellular location">
    <subcellularLocation>
        <location evidence="1">Cell membrane</location>
        <topology evidence="1">Multi-pass membrane protein</topology>
    </subcellularLocation>
</comment>
<evidence type="ECO:0000313" key="26">
    <source>
        <dbReference type="Proteomes" id="UP000295773"/>
    </source>
</evidence>
<dbReference type="InterPro" id="IPR018303">
    <property type="entry name" value="ATPase_P-typ_P_site"/>
</dbReference>
<dbReference type="NCBIfam" id="TIGR01511">
    <property type="entry name" value="ATPase-IB1_Cu"/>
    <property type="match status" value="1"/>
</dbReference>
<dbReference type="InterPro" id="IPR036412">
    <property type="entry name" value="HAD-like_sf"/>
</dbReference>
<evidence type="ECO:0000256" key="12">
    <source>
        <dbReference type="ARBA" id="ARBA00022796"/>
    </source>
</evidence>
<evidence type="ECO:0000256" key="13">
    <source>
        <dbReference type="ARBA" id="ARBA00022840"/>
    </source>
</evidence>
<dbReference type="FunFam" id="3.30.70.100:FF:000005">
    <property type="entry name" value="Copper-exporting P-type ATPase A"/>
    <property type="match status" value="1"/>
</dbReference>
<evidence type="ECO:0000313" key="25">
    <source>
        <dbReference type="EMBL" id="TCU59241.1"/>
    </source>
</evidence>
<dbReference type="EMBL" id="SMBP01000010">
    <property type="protein sequence ID" value="TCU59241.1"/>
    <property type="molecule type" value="Genomic_DNA"/>
</dbReference>
<dbReference type="Pfam" id="PF00403">
    <property type="entry name" value="HMA"/>
    <property type="match status" value="3"/>
</dbReference>
<dbReference type="GO" id="GO:0005886">
    <property type="term" value="C:plasma membrane"/>
    <property type="evidence" value="ECO:0007669"/>
    <property type="project" value="UniProtKB-SubCell"/>
</dbReference>
<dbReference type="GO" id="GO:0043682">
    <property type="term" value="F:P-type divalent copper transporter activity"/>
    <property type="evidence" value="ECO:0007669"/>
    <property type="project" value="TreeGrafter"/>
</dbReference>
<dbReference type="SUPFAM" id="SSF81653">
    <property type="entry name" value="Calcium ATPase, transduction domain A"/>
    <property type="match status" value="1"/>
</dbReference>
<dbReference type="InterPro" id="IPR059000">
    <property type="entry name" value="ATPase_P-type_domA"/>
</dbReference>
<feature type="transmembrane region" description="Helical" evidence="23">
    <location>
        <begin position="328"/>
        <end position="347"/>
    </location>
</feature>
<keyword evidence="10" id="KW-0677">Repeat</keyword>
<dbReference type="PANTHER" id="PTHR43520:SF8">
    <property type="entry name" value="P-TYPE CU(+) TRANSPORTER"/>
    <property type="match status" value="1"/>
</dbReference>
<dbReference type="GO" id="GO:0055070">
    <property type="term" value="P:copper ion homeostasis"/>
    <property type="evidence" value="ECO:0007669"/>
    <property type="project" value="TreeGrafter"/>
</dbReference>
<evidence type="ECO:0000256" key="23">
    <source>
        <dbReference type="RuleBase" id="RU362081"/>
    </source>
</evidence>
<feature type="domain" description="HMA" evidence="24">
    <location>
        <begin position="1"/>
        <end position="66"/>
    </location>
</feature>
<feature type="transmembrane region" description="Helical" evidence="23">
    <location>
        <begin position="262"/>
        <end position="281"/>
    </location>
</feature>
<keyword evidence="9 23" id="KW-0479">Metal-binding</keyword>
<keyword evidence="17" id="KW-0186">Copper</keyword>
<dbReference type="PRINTS" id="PR00943">
    <property type="entry name" value="CUATPASE"/>
</dbReference>
<dbReference type="InterPro" id="IPR027256">
    <property type="entry name" value="P-typ_ATPase_IB"/>
</dbReference>
<dbReference type="Proteomes" id="UP000295773">
    <property type="component" value="Unassembled WGS sequence"/>
</dbReference>
<evidence type="ECO:0000256" key="6">
    <source>
        <dbReference type="ARBA" id="ARBA00022475"/>
    </source>
</evidence>
<evidence type="ECO:0000256" key="10">
    <source>
        <dbReference type="ARBA" id="ARBA00022737"/>
    </source>
</evidence>
<dbReference type="InterPro" id="IPR044492">
    <property type="entry name" value="P_typ_ATPase_HD_dom"/>
</dbReference>
<evidence type="ECO:0000256" key="7">
    <source>
        <dbReference type="ARBA" id="ARBA00022553"/>
    </source>
</evidence>
<protein>
    <recommendedName>
        <fullName evidence="4">Copper-exporting P-type ATPase</fullName>
        <ecNumber evidence="3">7.2.2.8</ecNumber>
    </recommendedName>
    <alternativeName>
        <fullName evidence="20">Copper-exporting P-type ATPase A</fullName>
    </alternativeName>
    <alternativeName>
        <fullName evidence="21">Cu(+)-exporting ATPase</fullName>
    </alternativeName>
</protein>
<dbReference type="Pfam" id="PF00122">
    <property type="entry name" value="E1-E2_ATPase"/>
    <property type="match status" value="1"/>
</dbReference>
<evidence type="ECO:0000256" key="8">
    <source>
        <dbReference type="ARBA" id="ARBA00022692"/>
    </source>
</evidence>
<name>A0A4R3TBF3_9FIRM</name>
<evidence type="ECO:0000256" key="22">
    <source>
        <dbReference type="ARBA" id="ARBA00049289"/>
    </source>
</evidence>
<dbReference type="InterPro" id="IPR006122">
    <property type="entry name" value="HMA_Cu_ion-bd"/>
</dbReference>
<keyword evidence="26" id="KW-1185">Reference proteome</keyword>
<evidence type="ECO:0000256" key="1">
    <source>
        <dbReference type="ARBA" id="ARBA00004651"/>
    </source>
</evidence>
<dbReference type="NCBIfam" id="TIGR01494">
    <property type="entry name" value="ATPase_P-type"/>
    <property type="match status" value="1"/>
</dbReference>
<dbReference type="FunFam" id="3.40.50.1000:FF:000144">
    <property type="entry name" value="copper-transporting ATPase 1 isoform X2"/>
    <property type="match status" value="1"/>
</dbReference>
<dbReference type="GO" id="GO:0005507">
    <property type="term" value="F:copper ion binding"/>
    <property type="evidence" value="ECO:0007669"/>
    <property type="project" value="InterPro"/>
</dbReference>
<dbReference type="SUPFAM" id="SSF55008">
    <property type="entry name" value="HMA, heavy metal-associated domain"/>
    <property type="match status" value="3"/>
</dbReference>
<dbReference type="SUPFAM" id="SSF81665">
    <property type="entry name" value="Calcium ATPase, transmembrane domain M"/>
    <property type="match status" value="1"/>
</dbReference>
<dbReference type="EC" id="7.2.2.8" evidence="3"/>
<accession>A0A4R3TBF3</accession>
<keyword evidence="11 23" id="KW-0547">Nucleotide-binding</keyword>
<dbReference type="CDD" id="cd02094">
    <property type="entry name" value="P-type_ATPase_Cu-like"/>
    <property type="match status" value="1"/>
</dbReference>
<dbReference type="PROSITE" id="PS00154">
    <property type="entry name" value="ATPASE_E1_E2"/>
    <property type="match status" value="1"/>
</dbReference>
<feature type="transmembrane region" description="Helical" evidence="23">
    <location>
        <begin position="852"/>
        <end position="871"/>
    </location>
</feature>
<dbReference type="InterPro" id="IPR017969">
    <property type="entry name" value="Heavy-metal-associated_CS"/>
</dbReference>
<feature type="domain" description="HMA" evidence="24">
    <location>
        <begin position="72"/>
        <end position="136"/>
    </location>
</feature>
<keyword evidence="14" id="KW-0460">Magnesium</keyword>
<dbReference type="InterPro" id="IPR036163">
    <property type="entry name" value="HMA_dom_sf"/>
</dbReference>
<comment type="caution">
    <text evidence="25">The sequence shown here is derived from an EMBL/GenBank/DDBJ whole genome shotgun (WGS) entry which is preliminary data.</text>
</comment>
<feature type="transmembrane region" description="Helical" evidence="23">
    <location>
        <begin position="225"/>
        <end position="242"/>
    </location>
</feature>
<dbReference type="CDD" id="cd00371">
    <property type="entry name" value="HMA"/>
    <property type="match status" value="3"/>
</dbReference>
<evidence type="ECO:0000256" key="19">
    <source>
        <dbReference type="ARBA" id="ARBA00023136"/>
    </source>
</evidence>
<dbReference type="PROSITE" id="PS01047">
    <property type="entry name" value="HMA_1"/>
    <property type="match status" value="2"/>
</dbReference>
<keyword evidence="5" id="KW-0813">Transport</keyword>
<dbReference type="PANTHER" id="PTHR43520">
    <property type="entry name" value="ATP7, ISOFORM B"/>
    <property type="match status" value="1"/>
</dbReference>
<comment type="catalytic activity">
    <reaction evidence="22">
        <text>Cu(+)(in) + ATP + H2O = Cu(+)(out) + ADP + phosphate + H(+)</text>
        <dbReference type="Rhea" id="RHEA:25792"/>
        <dbReference type="ChEBI" id="CHEBI:15377"/>
        <dbReference type="ChEBI" id="CHEBI:15378"/>
        <dbReference type="ChEBI" id="CHEBI:30616"/>
        <dbReference type="ChEBI" id="CHEBI:43474"/>
        <dbReference type="ChEBI" id="CHEBI:49552"/>
        <dbReference type="ChEBI" id="CHEBI:456216"/>
        <dbReference type="EC" id="7.2.2.8"/>
    </reaction>
</comment>
<dbReference type="Gene3D" id="3.40.1110.10">
    <property type="entry name" value="Calcium-transporting ATPase, cytoplasmic domain N"/>
    <property type="match status" value="1"/>
</dbReference>
<reference evidence="25 26" key="1">
    <citation type="submission" date="2019-03" db="EMBL/GenBank/DDBJ databases">
        <title>Genomic Encyclopedia of Type Strains, Phase IV (KMG-IV): sequencing the most valuable type-strain genomes for metagenomic binning, comparative biology and taxonomic classification.</title>
        <authorList>
            <person name="Goeker M."/>
        </authorList>
    </citation>
    <scope>NUCLEOTIDE SEQUENCE [LARGE SCALE GENOMIC DNA]</scope>
    <source>
        <strain evidence="25 26">DSM 29481</strain>
    </source>
</reference>
<dbReference type="SFLD" id="SFLDS00003">
    <property type="entry name" value="Haloacid_Dehalogenase"/>
    <property type="match status" value="1"/>
</dbReference>
<dbReference type="SFLD" id="SFLDF00027">
    <property type="entry name" value="p-type_atpase"/>
    <property type="match status" value="1"/>
</dbReference>
<evidence type="ECO:0000256" key="4">
    <source>
        <dbReference type="ARBA" id="ARBA00015102"/>
    </source>
</evidence>
<dbReference type="PRINTS" id="PR00119">
    <property type="entry name" value="CATATPASE"/>
</dbReference>
<keyword evidence="18" id="KW-0406">Ion transport</keyword>
<keyword evidence="7" id="KW-0597">Phosphoprotein</keyword>
<comment type="similarity">
    <text evidence="2 23">Belongs to the cation transport ATPase (P-type) (TC 3.A.3) family. Type IB subfamily.</text>
</comment>
<dbReference type="InterPro" id="IPR001757">
    <property type="entry name" value="P_typ_ATPase"/>
</dbReference>
<dbReference type="InterPro" id="IPR006121">
    <property type="entry name" value="HMA_dom"/>
</dbReference>
<evidence type="ECO:0000256" key="16">
    <source>
        <dbReference type="ARBA" id="ARBA00022989"/>
    </source>
</evidence>
<evidence type="ECO:0000256" key="15">
    <source>
        <dbReference type="ARBA" id="ARBA00022967"/>
    </source>
</evidence>
<evidence type="ECO:0000259" key="24">
    <source>
        <dbReference type="PROSITE" id="PS50846"/>
    </source>
</evidence>
<feature type="domain" description="HMA" evidence="24">
    <location>
        <begin position="142"/>
        <end position="208"/>
    </location>
</feature>